<evidence type="ECO:0000256" key="3">
    <source>
        <dbReference type="ARBA" id="ARBA00022827"/>
    </source>
</evidence>
<keyword evidence="2" id="KW-0285">Flavoprotein</keyword>
<accession>A0A2J6RMY7</accession>
<keyword evidence="7" id="KW-1185">Reference proteome</keyword>
<keyword evidence="3" id="KW-0274">FAD</keyword>
<protein>
    <submittedName>
        <fullName evidence="6">FAD/NAD(P)-binding domain-containing protein</fullName>
    </submittedName>
</protein>
<dbReference type="EMBL" id="KZ613946">
    <property type="protein sequence ID" value="PMD39853.1"/>
    <property type="molecule type" value="Genomic_DNA"/>
</dbReference>
<dbReference type="PANTHER" id="PTHR47178:SF5">
    <property type="entry name" value="FAD-BINDING DOMAIN-CONTAINING PROTEIN"/>
    <property type="match status" value="1"/>
</dbReference>
<evidence type="ECO:0000313" key="6">
    <source>
        <dbReference type="EMBL" id="PMD39853.1"/>
    </source>
</evidence>
<evidence type="ECO:0000256" key="2">
    <source>
        <dbReference type="ARBA" id="ARBA00022630"/>
    </source>
</evidence>
<comment type="cofactor">
    <cofactor evidence="1">
        <name>FAD</name>
        <dbReference type="ChEBI" id="CHEBI:57692"/>
    </cofactor>
</comment>
<dbReference type="SUPFAM" id="SSF51905">
    <property type="entry name" value="FAD/NAD(P)-binding domain"/>
    <property type="match status" value="1"/>
</dbReference>
<dbReference type="GO" id="GO:0004497">
    <property type="term" value="F:monooxygenase activity"/>
    <property type="evidence" value="ECO:0007669"/>
    <property type="project" value="UniProtKB-KW"/>
</dbReference>
<sequence length="456" mass="50979">MDPITPPRSSSSSLSWSSWSSPPSVLSHKQQVRVAVIGAGLSGLALGQLLQNAPNVQVTVYEKSLGLDSLSGYRIMVSHFVLRRLHASLSKDIWRKIALSIGISPKDGHELTFMKSSGQEMFSFDAEEMKDSSSVSRWLLRNALLHKSGRFVKFGKTFERFEKLPNGVVNVFFEDGRVEECDLLVGADGVGSKVRNQLLPNSRVSDSDVAVIYFKIPLTPDTKILLPAPSAVMAFMLNNQNIMVHSWVNPRKPWATKFDDYEIAPEDSFIMFGYGSPVGDFLNKEKPPGKFSPEELKEECIARIRLVPNADPRFIALAEKCLINTAYVHVVRDCQAVKRWDTSSITLIGDAVFNISTMLGKGANCAMLDALDLAERLRISDPIMPATRQYELQTCAAENVKRRLRERQRSGLIESLVYFGDNKLQEFCRKQGLKRALGWIDDPHAKDFHSNKQSAV</sequence>
<dbReference type="PANTHER" id="PTHR47178">
    <property type="entry name" value="MONOOXYGENASE, FAD-BINDING"/>
    <property type="match status" value="1"/>
</dbReference>
<dbReference type="STRING" id="1149755.A0A2J6RMY7"/>
<gene>
    <name evidence="6" type="ORF">L207DRAFT_634363</name>
</gene>
<evidence type="ECO:0000256" key="5">
    <source>
        <dbReference type="ARBA" id="ARBA00023033"/>
    </source>
</evidence>
<keyword evidence="5" id="KW-0503">Monooxygenase</keyword>
<dbReference type="InterPro" id="IPR036188">
    <property type="entry name" value="FAD/NAD-bd_sf"/>
</dbReference>
<name>A0A2J6RMY7_HYAVF</name>
<evidence type="ECO:0000256" key="1">
    <source>
        <dbReference type="ARBA" id="ARBA00001974"/>
    </source>
</evidence>
<reference evidence="6 7" key="1">
    <citation type="submission" date="2016-04" db="EMBL/GenBank/DDBJ databases">
        <title>A degradative enzymes factory behind the ericoid mycorrhizal symbiosis.</title>
        <authorList>
            <consortium name="DOE Joint Genome Institute"/>
            <person name="Martino E."/>
            <person name="Morin E."/>
            <person name="Grelet G."/>
            <person name="Kuo A."/>
            <person name="Kohler A."/>
            <person name="Daghino S."/>
            <person name="Barry K."/>
            <person name="Choi C."/>
            <person name="Cichocki N."/>
            <person name="Clum A."/>
            <person name="Copeland A."/>
            <person name="Hainaut M."/>
            <person name="Haridas S."/>
            <person name="Labutti K."/>
            <person name="Lindquist E."/>
            <person name="Lipzen A."/>
            <person name="Khouja H.-R."/>
            <person name="Murat C."/>
            <person name="Ohm R."/>
            <person name="Olson A."/>
            <person name="Spatafora J."/>
            <person name="Veneault-Fourrey C."/>
            <person name="Henrissat B."/>
            <person name="Grigoriev I."/>
            <person name="Martin F."/>
            <person name="Perotto S."/>
        </authorList>
    </citation>
    <scope>NUCLEOTIDE SEQUENCE [LARGE SCALE GENOMIC DNA]</scope>
    <source>
        <strain evidence="6 7">F</strain>
    </source>
</reference>
<dbReference type="OrthoDB" id="655030at2759"/>
<dbReference type="Gene3D" id="3.50.50.60">
    <property type="entry name" value="FAD/NAD(P)-binding domain"/>
    <property type="match status" value="1"/>
</dbReference>
<dbReference type="Pfam" id="PF13450">
    <property type="entry name" value="NAD_binding_8"/>
    <property type="match status" value="1"/>
</dbReference>
<keyword evidence="4" id="KW-0560">Oxidoreductase</keyword>
<dbReference type="AlphaFoldDB" id="A0A2J6RMY7"/>
<evidence type="ECO:0000313" key="7">
    <source>
        <dbReference type="Proteomes" id="UP000235786"/>
    </source>
</evidence>
<organism evidence="6 7">
    <name type="scientific">Hyaloscypha variabilis (strain UAMH 11265 / GT02V1 / F)</name>
    <name type="common">Meliniomyces variabilis</name>
    <dbReference type="NCBI Taxonomy" id="1149755"/>
    <lineage>
        <taxon>Eukaryota</taxon>
        <taxon>Fungi</taxon>
        <taxon>Dikarya</taxon>
        <taxon>Ascomycota</taxon>
        <taxon>Pezizomycotina</taxon>
        <taxon>Leotiomycetes</taxon>
        <taxon>Helotiales</taxon>
        <taxon>Hyaloscyphaceae</taxon>
        <taxon>Hyaloscypha</taxon>
        <taxon>Hyaloscypha variabilis</taxon>
    </lineage>
</organism>
<evidence type="ECO:0000256" key="4">
    <source>
        <dbReference type="ARBA" id="ARBA00023002"/>
    </source>
</evidence>
<dbReference type="Proteomes" id="UP000235786">
    <property type="component" value="Unassembled WGS sequence"/>
</dbReference>
<dbReference type="PRINTS" id="PR00420">
    <property type="entry name" value="RNGMNOXGNASE"/>
</dbReference>
<proteinExistence type="predicted"/>